<dbReference type="PANTHER" id="PTHR46211">
    <property type="entry name" value="GLYCEROPHOSPHORYL DIESTER PHOSPHODIESTERASE"/>
    <property type="match status" value="1"/>
</dbReference>
<comment type="caution">
    <text evidence="2">The sequence shown here is derived from an EMBL/GenBank/DDBJ whole genome shotgun (WGS) entry which is preliminary data.</text>
</comment>
<evidence type="ECO:0000313" key="2">
    <source>
        <dbReference type="EMBL" id="MFD2841762.1"/>
    </source>
</evidence>
<dbReference type="PROSITE" id="PS50007">
    <property type="entry name" value="PIPLC_X_DOMAIN"/>
    <property type="match status" value="1"/>
</dbReference>
<name>A0ABW5XI07_9MICO</name>
<reference evidence="3" key="1">
    <citation type="journal article" date="2019" name="Int. J. Syst. Evol. Microbiol.">
        <title>The Global Catalogue of Microorganisms (GCM) 10K type strain sequencing project: providing services to taxonomists for standard genome sequencing and annotation.</title>
        <authorList>
            <consortium name="The Broad Institute Genomics Platform"/>
            <consortium name="The Broad Institute Genome Sequencing Center for Infectious Disease"/>
            <person name="Wu L."/>
            <person name="Ma J."/>
        </authorList>
    </citation>
    <scope>NUCLEOTIDE SEQUENCE [LARGE SCALE GENOMIC DNA]</scope>
    <source>
        <strain evidence="3">KCTC 33576</strain>
    </source>
</reference>
<dbReference type="Pfam" id="PF03009">
    <property type="entry name" value="GDPD"/>
    <property type="match status" value="1"/>
</dbReference>
<organism evidence="2 3">
    <name type="scientific">Populibacterium corticicola</name>
    <dbReference type="NCBI Taxonomy" id="1812826"/>
    <lineage>
        <taxon>Bacteria</taxon>
        <taxon>Bacillati</taxon>
        <taxon>Actinomycetota</taxon>
        <taxon>Actinomycetes</taxon>
        <taxon>Micrococcales</taxon>
        <taxon>Jonesiaceae</taxon>
        <taxon>Populibacterium</taxon>
    </lineage>
</organism>
<dbReference type="Proteomes" id="UP001597391">
    <property type="component" value="Unassembled WGS sequence"/>
</dbReference>
<dbReference type="EMBL" id="JBHUOP010000009">
    <property type="protein sequence ID" value="MFD2841762.1"/>
    <property type="molecule type" value="Genomic_DNA"/>
</dbReference>
<dbReference type="RefSeq" id="WP_377468116.1">
    <property type="nucleotide sequence ID" value="NZ_JBHUOP010000009.1"/>
</dbReference>
<proteinExistence type="predicted"/>
<dbReference type="InterPro" id="IPR017946">
    <property type="entry name" value="PLC-like_Pdiesterase_TIM-brl"/>
</dbReference>
<protein>
    <submittedName>
        <fullName evidence="2">Glycerophosphodiester phosphodiesterase</fullName>
    </submittedName>
</protein>
<dbReference type="InterPro" id="IPR030395">
    <property type="entry name" value="GP_PDE_dom"/>
</dbReference>
<sequence length="266" mass="28978">MIPQIIAHRGNRSVTPENTLPAFAAAIASGAKSIEMDIVRSREGTPVVIHDATLDGTTSGVGQVADHTVTEIQTLDAGSWFSPAFAGAQVPTFAQFAAFMSHHPQVEILLEFKGDWDIVQTGRVVDIIDAHDIREQTILQSFNQLTIEAHEQVAPDMRRGVLVISREALERLAPAQDHSSAQSLVGVDELIEQCTARDIYTLNPFVEDVFELPGVVDRAHDAGLKVQTWTANSPDQWARLVELGVDGIITDRPDALNGWYAGRGLL</sequence>
<dbReference type="PROSITE" id="PS51704">
    <property type="entry name" value="GP_PDE"/>
    <property type="match status" value="1"/>
</dbReference>
<evidence type="ECO:0000313" key="3">
    <source>
        <dbReference type="Proteomes" id="UP001597391"/>
    </source>
</evidence>
<feature type="domain" description="GP-PDE" evidence="1">
    <location>
        <begin position="3"/>
        <end position="260"/>
    </location>
</feature>
<accession>A0ABW5XI07</accession>
<dbReference type="PANTHER" id="PTHR46211:SF14">
    <property type="entry name" value="GLYCEROPHOSPHODIESTER PHOSPHODIESTERASE"/>
    <property type="match status" value="1"/>
</dbReference>
<evidence type="ECO:0000259" key="1">
    <source>
        <dbReference type="PROSITE" id="PS51704"/>
    </source>
</evidence>
<dbReference type="Gene3D" id="3.20.20.190">
    <property type="entry name" value="Phosphatidylinositol (PI) phosphodiesterase"/>
    <property type="match status" value="1"/>
</dbReference>
<gene>
    <name evidence="2" type="ORF">ACFSYH_14470</name>
</gene>
<dbReference type="SUPFAM" id="SSF51695">
    <property type="entry name" value="PLC-like phosphodiesterases"/>
    <property type="match status" value="1"/>
</dbReference>
<keyword evidence="3" id="KW-1185">Reference proteome</keyword>